<evidence type="ECO:0000313" key="1">
    <source>
        <dbReference type="EMBL" id="CUM62220.1"/>
    </source>
</evidence>
<protein>
    <submittedName>
        <fullName evidence="1">Uncharacterized protein</fullName>
    </submittedName>
</protein>
<dbReference type="GO" id="GO:0003723">
    <property type="term" value="F:RNA binding"/>
    <property type="evidence" value="ECO:0007669"/>
    <property type="project" value="InterPro"/>
</dbReference>
<dbReference type="AlphaFoldDB" id="A0A1J1JPH1"/>
<name>A0A1J1JPH1_PLAAG</name>
<dbReference type="EMBL" id="LO018304">
    <property type="protein sequence ID" value="CUM62220.1"/>
    <property type="molecule type" value="Genomic_DNA"/>
</dbReference>
<organism evidence="1">
    <name type="scientific">Planktothrix agardhii</name>
    <name type="common">Oscillatoria agardhii</name>
    <dbReference type="NCBI Taxonomy" id="1160"/>
    <lineage>
        <taxon>Bacteria</taxon>
        <taxon>Bacillati</taxon>
        <taxon>Cyanobacteriota</taxon>
        <taxon>Cyanophyceae</taxon>
        <taxon>Oscillatoriophycideae</taxon>
        <taxon>Oscillatoriales</taxon>
        <taxon>Microcoleaceae</taxon>
        <taxon>Planktothrix</taxon>
    </lineage>
</organism>
<sequence length="87" mass="10139">MHVISKTLLKQFWEKHLNAESGLKSWYKIASQSQWKHLEDVRQTFPHADAVGQLTVFNICGNNYRLIVKIVFPKGKVYIRAMLTHAE</sequence>
<proteinExistence type="predicted"/>
<dbReference type="GeneID" id="77289784"/>
<gene>
    <name evidence="1" type="ORF">PLAM_4255</name>
</gene>
<dbReference type="GO" id="GO:0110001">
    <property type="term" value="C:toxin-antitoxin complex"/>
    <property type="evidence" value="ECO:0007669"/>
    <property type="project" value="InterPro"/>
</dbReference>
<dbReference type="RefSeq" id="WP_235751305.1">
    <property type="nucleotide sequence ID" value="NZ_JBIIEP010000018.1"/>
</dbReference>
<accession>A0A1J1JPH1</accession>
<reference evidence="1" key="1">
    <citation type="submission" date="2015-09" db="EMBL/GenBank/DDBJ databases">
        <authorList>
            <person name="Jackson K.R."/>
            <person name="Lunt B.L."/>
            <person name="Fisher J.N.B."/>
            <person name="Gardner A.V."/>
            <person name="Bailey M.E."/>
            <person name="Deus L.M."/>
            <person name="Earl A.S."/>
            <person name="Gibby P.D."/>
            <person name="Hartmann K.A."/>
            <person name="Liu J.E."/>
            <person name="Manci A.M."/>
            <person name="Nielsen D.A."/>
            <person name="Solomon M.B."/>
            <person name="Breakwell D.P."/>
            <person name="Burnett S.H."/>
            <person name="Grose J.H."/>
        </authorList>
    </citation>
    <scope>NUCLEOTIDE SEQUENCE</scope>
    <source>
        <strain evidence="1">7805</strain>
    </source>
</reference>
<dbReference type="InterPro" id="IPR018669">
    <property type="entry name" value="Toxin_HigB"/>
</dbReference>
<dbReference type="Pfam" id="PF09907">
    <property type="entry name" value="HigB_toxin"/>
    <property type="match status" value="1"/>
</dbReference>
<dbReference type="GO" id="GO:0004519">
    <property type="term" value="F:endonuclease activity"/>
    <property type="evidence" value="ECO:0007669"/>
    <property type="project" value="InterPro"/>
</dbReference>